<organism evidence="1 2">
    <name type="scientific">Catharanthus roseus</name>
    <name type="common">Madagascar periwinkle</name>
    <name type="synonym">Vinca rosea</name>
    <dbReference type="NCBI Taxonomy" id="4058"/>
    <lineage>
        <taxon>Eukaryota</taxon>
        <taxon>Viridiplantae</taxon>
        <taxon>Streptophyta</taxon>
        <taxon>Embryophyta</taxon>
        <taxon>Tracheophyta</taxon>
        <taxon>Spermatophyta</taxon>
        <taxon>Magnoliopsida</taxon>
        <taxon>eudicotyledons</taxon>
        <taxon>Gunneridae</taxon>
        <taxon>Pentapetalae</taxon>
        <taxon>asterids</taxon>
        <taxon>lamiids</taxon>
        <taxon>Gentianales</taxon>
        <taxon>Apocynaceae</taxon>
        <taxon>Rauvolfioideae</taxon>
        <taxon>Vinceae</taxon>
        <taxon>Catharanthinae</taxon>
        <taxon>Catharanthus</taxon>
    </lineage>
</organism>
<name>A0ACC0BPX3_CATRO</name>
<evidence type="ECO:0000313" key="1">
    <source>
        <dbReference type="EMBL" id="KAI5674637.1"/>
    </source>
</evidence>
<sequence length="1460" mass="157910">MMASPGNPNQPGGGPFDMHKFFKPSSPSAAPTTSANPPVLNPQNPNNNPNLITSPFPLPSASYPPPTGGTTGGPYSYPPQTSPFHHPPPQFHHHLPQQYSNNSNPPPSQPEVSSQFAANLHPQRSMSFPTPPLQPPATSPHHHQFQNPQNPSNSNNSSGNNVTNQNPGARLMALLSAPPSTLELPPQQPAVPMPPIQPTTSGGSDFSMSQNLPMMTAGPNVGFPHPGPMRMPSSKLPKGRHLIGDHVVYDIDVRLPGEVQPQLEVTPITKYGSDPGLVLGRQIAVNKTYICYGLKLGAIRVLNINTALRSLLKGLAQRVTDMAFFAEDVHLLASASVDGRVYVWKITEGPDEEDKPQITGKIVIAVQFTGEGESVHPRVCWHCHKQEVLVVGIGRRVLKIDTTKVGKVEAYSADEALRCPVDKLIDGIQLVGNHDGEVTDLSMCQWMTTRLVSASVDGTIKIWEDRKMLPIAVLRPHDGQPVSSVTFVAAPHRPDHIILITGGPLNREIKIWASASEEGWLLPSDSESWHCTQTMELKSSAEARTEEAFFNQVVALSQAGLLLLANAKKYAIYAVHIDYGANPASTRMDYIAEFTVTMPILSFTGTSDLLPHGEQIVQVYCVQTQAIQQYALDLLQCLPPPMENVMFEKSDSGVSRDTGNDGSVPSEPSESRATEIPLSASAPKLPLRDSSSETAAVARHLVTSAAVESAAAQEFTSSMESKPVPLPAVTVNNDIASIASPPLPISPRLSRNVSGLRSPSKSLDPGLSISDRSGDAKVIEYSVDRQMDAIHATLSDVASLDDELKNDENKVIPDDIPKTLNHPVHFKHPTHLVTPSEILMANTSAEMNHVNEHKSEGDLNIQDVVINNDGRNVEVEVQVVGETRFSQSNDIGSTEELRTFVSESKEKSFYSQASDLGMEVARECRALSSETFIVEESRQFDGASGSESLAQPTASEDEVRDSAQDVSGKGTDSVAPVQVQQTPSQNAKLKKQKGKNVQGSGPSSPSPSTFNSADTSNDHAASLSSPSLEAAFSQIMAMQETLNQVMTVQKDMQKQLSMMVAVPVTKEGKRLEAALGKSTEKALKANAEALWARFQEENVKQEKTSRDRTLQITNLINNSINKDLPAMVEKAVKKELAAVGQAVSRSITPTIEKAVSAAITESFQKGVADKAVNQLEKSLNSKLEATVARQIQAQFQTSGKQALQETLKSSLEASVIPAFEMSCRSMFEQVDSTFQKGMAEHATAALQQFDSTHSPLALALRDAINSASSVTQTLSGELAEGHRKLLALAVAGANSKVAHPLVSQLSNGPLGALHEKLEAPLDPTKELSRMIGERKYEEAFTAALQRSDVSIVSWLCSQVDLQGILSMNPLPLSQGVLLSLLQQLSCDISKETPRKLSWMRDVLTAINPTDPVIAVHVRPIFEQVYQILNHQRNLPTTSSAELSSIRLILHVINSMLMTCK</sequence>
<dbReference type="EMBL" id="CM044703">
    <property type="protein sequence ID" value="KAI5674637.1"/>
    <property type="molecule type" value="Genomic_DNA"/>
</dbReference>
<proteinExistence type="predicted"/>
<dbReference type="Proteomes" id="UP001060085">
    <property type="component" value="Linkage Group LG03"/>
</dbReference>
<protein>
    <submittedName>
        <fullName evidence="1">Uncharacterized protein</fullName>
    </submittedName>
</protein>
<keyword evidence="2" id="KW-1185">Reference proteome</keyword>
<comment type="caution">
    <text evidence="1">The sequence shown here is derived from an EMBL/GenBank/DDBJ whole genome shotgun (WGS) entry which is preliminary data.</text>
</comment>
<reference evidence="2" key="1">
    <citation type="journal article" date="2023" name="Nat. Plants">
        <title>Single-cell RNA sequencing provides a high-resolution roadmap for understanding the multicellular compartmentation of specialized metabolism.</title>
        <authorList>
            <person name="Sun S."/>
            <person name="Shen X."/>
            <person name="Li Y."/>
            <person name="Li Y."/>
            <person name="Wang S."/>
            <person name="Li R."/>
            <person name="Zhang H."/>
            <person name="Shen G."/>
            <person name="Guo B."/>
            <person name="Wei J."/>
            <person name="Xu J."/>
            <person name="St-Pierre B."/>
            <person name="Chen S."/>
            <person name="Sun C."/>
        </authorList>
    </citation>
    <scope>NUCLEOTIDE SEQUENCE [LARGE SCALE GENOMIC DNA]</scope>
</reference>
<evidence type="ECO:0000313" key="2">
    <source>
        <dbReference type="Proteomes" id="UP001060085"/>
    </source>
</evidence>
<accession>A0ACC0BPX3</accession>
<gene>
    <name evidence="1" type="ORF">M9H77_15001</name>
</gene>